<protein>
    <submittedName>
        <fullName evidence="5">Ankyrin repeat-containing domain protein</fullName>
    </submittedName>
</protein>
<dbReference type="GeneID" id="39597623"/>
<evidence type="ECO:0000313" key="6">
    <source>
        <dbReference type="Proteomes" id="UP000283841"/>
    </source>
</evidence>
<dbReference type="EMBL" id="RCNU01000001">
    <property type="protein sequence ID" value="RWQ99914.1"/>
    <property type="molecule type" value="Genomic_DNA"/>
</dbReference>
<dbReference type="PANTHER" id="PTHR24173">
    <property type="entry name" value="ANKYRIN REPEAT CONTAINING"/>
    <property type="match status" value="1"/>
</dbReference>
<dbReference type="AlphaFoldDB" id="A0A443I757"/>
<evidence type="ECO:0000256" key="1">
    <source>
        <dbReference type="ARBA" id="ARBA00022737"/>
    </source>
</evidence>
<dbReference type="VEuPathDB" id="FungiDB:C8Q69DRAFT_41545"/>
<sequence length="439" mass="49266">MALSDHKYLLSRLYIDEDRTLKHVMEYMKENHGIDASEGTYKRLFAKWEFRKNNRGKDWIWVNRRIEKRAALGKKSNVLRKGNLQDRNTIRKEIARHVTTYEKAQAEVATPETPEDFMIVTPAGSTPGQSTQDTPMADGIEVVSSETEASHQELLAKIMEDCGSFISIWAASGLSMDRHTILASYKTVAEWIVTDTWDSASRPDIERLLPIVASDILYSTYRNDLTRLQLQLERLPRNISTDIIRTAMFIASAQGCIDVAEALFSRGVDIDSRDSKGQTCLHIAAIHNHLSMVSFLINHNADVNKRRNDGQKFWTLVCVLASHEEISHLLIESGAHKHVLVNGVNSLYVAAAGGHARDVELLLRQGVNPSIKTAFLWEPLHWAASNGFLEVVKLLVEAGVNVICVSDTGARVKIVVGNRWPTSKDILELMKMLDELTGI</sequence>
<comment type="caution">
    <text evidence="5">The sequence shown here is derived from an EMBL/GenBank/DDBJ whole genome shotgun (WGS) entry which is preliminary data.</text>
</comment>
<feature type="repeat" description="ANK" evidence="3">
    <location>
        <begin position="342"/>
        <end position="374"/>
    </location>
</feature>
<dbReference type="SUPFAM" id="SSF48403">
    <property type="entry name" value="Ankyrin repeat"/>
    <property type="match status" value="1"/>
</dbReference>
<keyword evidence="6" id="KW-1185">Reference proteome</keyword>
<feature type="repeat" description="ANK" evidence="3">
    <location>
        <begin position="379"/>
        <end position="407"/>
    </location>
</feature>
<dbReference type="STRING" id="264951.A0A443I757"/>
<keyword evidence="2 3" id="KW-0040">ANK repeat</keyword>
<dbReference type="RefSeq" id="XP_028489559.1">
    <property type="nucleotide sequence ID" value="XM_028628346.1"/>
</dbReference>
<dbReference type="Gene3D" id="1.25.40.20">
    <property type="entry name" value="Ankyrin repeat-containing domain"/>
    <property type="match status" value="2"/>
</dbReference>
<feature type="domain" description="Clr5" evidence="4">
    <location>
        <begin position="4"/>
        <end position="52"/>
    </location>
</feature>
<keyword evidence="1" id="KW-0677">Repeat</keyword>
<organism evidence="5 6">
    <name type="scientific">Byssochlamys spectabilis</name>
    <name type="common">Paecilomyces variotii</name>
    <dbReference type="NCBI Taxonomy" id="264951"/>
    <lineage>
        <taxon>Eukaryota</taxon>
        <taxon>Fungi</taxon>
        <taxon>Dikarya</taxon>
        <taxon>Ascomycota</taxon>
        <taxon>Pezizomycotina</taxon>
        <taxon>Eurotiomycetes</taxon>
        <taxon>Eurotiomycetidae</taxon>
        <taxon>Eurotiales</taxon>
        <taxon>Thermoascaceae</taxon>
        <taxon>Paecilomyces</taxon>
    </lineage>
</organism>
<gene>
    <name evidence="5" type="ORF">C8Q69DRAFT_41545</name>
</gene>
<dbReference type="PROSITE" id="PS50297">
    <property type="entry name" value="ANK_REP_REGION"/>
    <property type="match status" value="3"/>
</dbReference>
<dbReference type="SMART" id="SM00248">
    <property type="entry name" value="ANK"/>
    <property type="match status" value="4"/>
</dbReference>
<dbReference type="Proteomes" id="UP000283841">
    <property type="component" value="Unassembled WGS sequence"/>
</dbReference>
<dbReference type="PANTHER" id="PTHR24173:SF74">
    <property type="entry name" value="ANKYRIN REPEAT DOMAIN-CONTAINING PROTEIN 16"/>
    <property type="match status" value="1"/>
</dbReference>
<evidence type="ECO:0000256" key="2">
    <source>
        <dbReference type="ARBA" id="ARBA00023043"/>
    </source>
</evidence>
<reference evidence="5 6" key="1">
    <citation type="journal article" date="2018" name="Front. Microbiol.">
        <title>Genomic and genetic insights into a cosmopolitan fungus, Paecilomyces variotii (Eurotiales).</title>
        <authorList>
            <person name="Urquhart A.S."/>
            <person name="Mondo S.J."/>
            <person name="Makela M.R."/>
            <person name="Hane J.K."/>
            <person name="Wiebenga A."/>
            <person name="He G."/>
            <person name="Mihaltcheva S."/>
            <person name="Pangilinan J."/>
            <person name="Lipzen A."/>
            <person name="Barry K."/>
            <person name="de Vries R.P."/>
            <person name="Grigoriev I.V."/>
            <person name="Idnurm A."/>
        </authorList>
    </citation>
    <scope>NUCLEOTIDE SEQUENCE [LARGE SCALE GENOMIC DNA]</scope>
    <source>
        <strain evidence="5 6">CBS 101075</strain>
    </source>
</reference>
<proteinExistence type="predicted"/>
<accession>A0A443I757</accession>
<name>A0A443I757_BYSSP</name>
<evidence type="ECO:0000259" key="4">
    <source>
        <dbReference type="Pfam" id="PF14420"/>
    </source>
</evidence>
<dbReference type="InterPro" id="IPR002110">
    <property type="entry name" value="Ankyrin_rpt"/>
</dbReference>
<feature type="repeat" description="ANK" evidence="3">
    <location>
        <begin position="276"/>
        <end position="308"/>
    </location>
</feature>
<dbReference type="Pfam" id="PF14420">
    <property type="entry name" value="Clr5"/>
    <property type="match status" value="1"/>
</dbReference>
<dbReference type="InterPro" id="IPR025676">
    <property type="entry name" value="Clr5_dom"/>
</dbReference>
<evidence type="ECO:0000313" key="5">
    <source>
        <dbReference type="EMBL" id="RWQ99914.1"/>
    </source>
</evidence>
<dbReference type="Pfam" id="PF12796">
    <property type="entry name" value="Ank_2"/>
    <property type="match status" value="1"/>
</dbReference>
<evidence type="ECO:0000256" key="3">
    <source>
        <dbReference type="PROSITE-ProRule" id="PRU00023"/>
    </source>
</evidence>
<feature type="repeat" description="ANK" evidence="3">
    <location>
        <begin position="245"/>
        <end position="275"/>
    </location>
</feature>
<dbReference type="InterPro" id="IPR036770">
    <property type="entry name" value="Ankyrin_rpt-contain_sf"/>
</dbReference>
<dbReference type="PROSITE" id="PS50088">
    <property type="entry name" value="ANK_REPEAT"/>
    <property type="match status" value="4"/>
</dbReference>
<dbReference type="Pfam" id="PF00023">
    <property type="entry name" value="Ank"/>
    <property type="match status" value="1"/>
</dbReference>